<proteinExistence type="predicted"/>
<sequence length="120" mass="13522">MDNLQTPPKKVQTSPATESSAQFSQYHNQLSSIGMRIRQSMDLNNTTQKYLNNPLSTANYSSMVVPGYKRQDVPSNVTVPMLVNEATMSSSNLDSMFTQQPQPQMVPSNEMNSTKRKRDF</sequence>
<dbReference type="Proteomes" id="UP000005666">
    <property type="component" value="Chromosome 2"/>
</dbReference>
<name>G8BPB9_TETPH</name>
<evidence type="ECO:0008006" key="4">
    <source>
        <dbReference type="Google" id="ProtNLM"/>
    </source>
</evidence>
<reference evidence="2 3" key="1">
    <citation type="journal article" date="2011" name="Proc. Natl. Acad. Sci. U.S.A.">
        <title>Evolutionary erosion of yeast sex chromosomes by mating-type switching accidents.</title>
        <authorList>
            <person name="Gordon J.L."/>
            <person name="Armisen D."/>
            <person name="Proux-Wera E."/>
            <person name="Oheigeartaigh S.S."/>
            <person name="Byrne K.P."/>
            <person name="Wolfe K.H."/>
        </authorList>
    </citation>
    <scope>NUCLEOTIDE SEQUENCE [LARGE SCALE GENOMIC DNA]</scope>
    <source>
        <strain evidence="3">ATCC 24235 / CBS 4417 / NBRC 1672 / NRRL Y-8282 / UCD 70-5</strain>
    </source>
</reference>
<dbReference type="RefSeq" id="XP_003684284.1">
    <property type="nucleotide sequence ID" value="XM_003684236.1"/>
</dbReference>
<dbReference type="KEGG" id="tpf:TPHA_0B01770"/>
<feature type="region of interest" description="Disordered" evidence="1">
    <location>
        <begin position="94"/>
        <end position="120"/>
    </location>
</feature>
<evidence type="ECO:0000256" key="1">
    <source>
        <dbReference type="SAM" id="MobiDB-lite"/>
    </source>
</evidence>
<evidence type="ECO:0000313" key="2">
    <source>
        <dbReference type="EMBL" id="CCE61850.1"/>
    </source>
</evidence>
<evidence type="ECO:0000313" key="3">
    <source>
        <dbReference type="Proteomes" id="UP000005666"/>
    </source>
</evidence>
<dbReference type="OMA" id="VMSAGMR"/>
<dbReference type="AlphaFoldDB" id="G8BPB9"/>
<keyword evidence="3" id="KW-1185">Reference proteome</keyword>
<dbReference type="HOGENOM" id="CLU_2051235_0_0_1"/>
<dbReference type="EMBL" id="HE612857">
    <property type="protein sequence ID" value="CCE61850.1"/>
    <property type="molecule type" value="Genomic_DNA"/>
</dbReference>
<dbReference type="GeneID" id="11534731"/>
<gene>
    <name evidence="2" type="primary">TPHA0B01770</name>
    <name evidence="2" type="ordered locus">TPHA_0B01770</name>
</gene>
<dbReference type="OrthoDB" id="4072855at2759"/>
<dbReference type="eggNOG" id="ENOG502SZF7">
    <property type="taxonomic scope" value="Eukaryota"/>
</dbReference>
<feature type="region of interest" description="Disordered" evidence="1">
    <location>
        <begin position="1"/>
        <end position="27"/>
    </location>
</feature>
<feature type="compositionally biased region" description="Polar residues" evidence="1">
    <location>
        <begin position="94"/>
        <end position="112"/>
    </location>
</feature>
<protein>
    <recommendedName>
        <fullName evidence="4">Damage-regulated import facilitator 1</fullName>
    </recommendedName>
</protein>
<organism evidence="2 3">
    <name type="scientific">Tetrapisispora phaffii (strain ATCC 24235 / CBS 4417 / NBRC 1672 / NRRL Y-8282 / UCD 70-5)</name>
    <name type="common">Yeast</name>
    <name type="synonym">Fabospora phaffii</name>
    <dbReference type="NCBI Taxonomy" id="1071381"/>
    <lineage>
        <taxon>Eukaryota</taxon>
        <taxon>Fungi</taxon>
        <taxon>Dikarya</taxon>
        <taxon>Ascomycota</taxon>
        <taxon>Saccharomycotina</taxon>
        <taxon>Saccharomycetes</taxon>
        <taxon>Saccharomycetales</taxon>
        <taxon>Saccharomycetaceae</taxon>
        <taxon>Tetrapisispora</taxon>
    </lineage>
</organism>
<accession>G8BPB9</accession>